<comment type="caution">
    <text evidence="2">The sequence shown here is derived from an EMBL/GenBank/DDBJ whole genome shotgun (WGS) entry which is preliminary data.</text>
</comment>
<dbReference type="EMBL" id="AWVQ01000009">
    <property type="protein sequence ID" value="ERK73550.1"/>
    <property type="molecule type" value="Genomic_DNA"/>
</dbReference>
<feature type="region of interest" description="Disordered" evidence="1">
    <location>
        <begin position="29"/>
        <end position="65"/>
    </location>
</feature>
<evidence type="ECO:0000313" key="2">
    <source>
        <dbReference type="EMBL" id="ERK73550.1"/>
    </source>
</evidence>
<protein>
    <submittedName>
        <fullName evidence="2">Uncharacterized protein</fullName>
    </submittedName>
</protein>
<reference evidence="2 3" key="1">
    <citation type="submission" date="2013-08" db="EMBL/GenBank/DDBJ databases">
        <authorList>
            <person name="Weinstock G."/>
            <person name="Sodergren E."/>
            <person name="Wylie T."/>
            <person name="Fulton L."/>
            <person name="Fulton R."/>
            <person name="Fronick C."/>
            <person name="O'Laughlin M."/>
            <person name="Godfrey J."/>
            <person name="Miner T."/>
            <person name="Herter B."/>
            <person name="Appelbaum E."/>
            <person name="Cordes M."/>
            <person name="Lek S."/>
            <person name="Wollam A."/>
            <person name="Pepin K.H."/>
            <person name="Palsikar V.B."/>
            <person name="Mitreva M."/>
            <person name="Wilson R.K."/>
        </authorList>
    </citation>
    <scope>NUCLEOTIDE SEQUENCE [LARGE SCALE GENOMIC DNA]</scope>
    <source>
        <strain evidence="2 3">ATCC 14665</strain>
    </source>
</reference>
<dbReference type="HOGENOM" id="CLU_2844492_0_0_11"/>
<evidence type="ECO:0000256" key="1">
    <source>
        <dbReference type="SAM" id="MobiDB-lite"/>
    </source>
</evidence>
<name>U2RE73_LEIAQ</name>
<organism evidence="2 3">
    <name type="scientific">Leifsonia aquatica ATCC 14665</name>
    <dbReference type="NCBI Taxonomy" id="1358026"/>
    <lineage>
        <taxon>Bacteria</taxon>
        <taxon>Bacillati</taxon>
        <taxon>Actinomycetota</taxon>
        <taxon>Actinomycetes</taxon>
        <taxon>Micrococcales</taxon>
        <taxon>Microbacteriaceae</taxon>
        <taxon>Leifsonia</taxon>
    </lineage>
</organism>
<dbReference type="Proteomes" id="UP000016605">
    <property type="component" value="Unassembled WGS sequence"/>
</dbReference>
<dbReference type="AlphaFoldDB" id="U2RE73"/>
<accession>U2RE73</accession>
<proteinExistence type="predicted"/>
<sequence>MLLLRAGADRSIRHRQVLRLPCPARLAPREPFAGAGVHPRRLRGRTRLDRSGALGSYRHGGVHHP</sequence>
<evidence type="ECO:0000313" key="3">
    <source>
        <dbReference type="Proteomes" id="UP000016605"/>
    </source>
</evidence>
<gene>
    <name evidence="2" type="ORF">N136_00108</name>
</gene>